<accession>A0A4R7TJA7</accession>
<name>A0A4R7TJA7_9ACTN</name>
<dbReference type="Proteomes" id="UP000295151">
    <property type="component" value="Unassembled WGS sequence"/>
</dbReference>
<dbReference type="InterPro" id="IPR052171">
    <property type="entry name" value="NHEJ_LigD"/>
</dbReference>
<dbReference type="PANTHER" id="PTHR42705">
    <property type="entry name" value="BIFUNCTIONAL NON-HOMOLOGOUS END JOINING PROTEIN LIGD"/>
    <property type="match status" value="1"/>
</dbReference>
<evidence type="ECO:0000259" key="1">
    <source>
        <dbReference type="Pfam" id="PF21686"/>
    </source>
</evidence>
<dbReference type="InterPro" id="IPR014145">
    <property type="entry name" value="LigD_pol_dom"/>
</dbReference>
<evidence type="ECO:0000313" key="2">
    <source>
        <dbReference type="EMBL" id="TDU91718.1"/>
    </source>
</evidence>
<dbReference type="RefSeq" id="WP_202866827.1">
    <property type="nucleotide sequence ID" value="NZ_SOCE01000001.1"/>
</dbReference>
<dbReference type="EMBL" id="SOCE01000001">
    <property type="protein sequence ID" value="TDU91718.1"/>
    <property type="molecule type" value="Genomic_DNA"/>
</dbReference>
<keyword evidence="3" id="KW-1185">Reference proteome</keyword>
<keyword evidence="2" id="KW-0436">Ligase</keyword>
<proteinExistence type="predicted"/>
<organism evidence="2 3">
    <name type="scientific">Kribbella voronezhensis</name>
    <dbReference type="NCBI Taxonomy" id="2512212"/>
    <lineage>
        <taxon>Bacteria</taxon>
        <taxon>Bacillati</taxon>
        <taxon>Actinomycetota</taxon>
        <taxon>Actinomycetes</taxon>
        <taxon>Propionibacteriales</taxon>
        <taxon>Kribbellaceae</taxon>
        <taxon>Kribbella</taxon>
    </lineage>
</organism>
<dbReference type="AlphaFoldDB" id="A0A4R7TJA7"/>
<dbReference type="Pfam" id="PF21686">
    <property type="entry name" value="LigD_Prim-Pol"/>
    <property type="match status" value="1"/>
</dbReference>
<feature type="domain" description="DNA ligase D polymerase" evidence="1">
    <location>
        <begin position="50"/>
        <end position="304"/>
    </location>
</feature>
<dbReference type="Gene3D" id="3.90.920.10">
    <property type="entry name" value="DNA primase, PRIM domain"/>
    <property type="match status" value="1"/>
</dbReference>
<comment type="caution">
    <text evidence="2">The sequence shown here is derived from an EMBL/GenBank/DDBJ whole genome shotgun (WGS) entry which is preliminary data.</text>
</comment>
<gene>
    <name evidence="2" type="ORF">EV138_5331</name>
</gene>
<protein>
    <submittedName>
        <fullName evidence="2">DNA ligase D</fullName>
    </submittedName>
</protein>
<dbReference type="NCBIfam" id="TIGR02778">
    <property type="entry name" value="ligD_pol"/>
    <property type="match status" value="1"/>
</dbReference>
<evidence type="ECO:0000313" key="3">
    <source>
        <dbReference type="Proteomes" id="UP000295151"/>
    </source>
</evidence>
<dbReference type="PANTHER" id="PTHR42705:SF3">
    <property type="entry name" value="ATP-DEPENDENT DNA LIGASE"/>
    <property type="match status" value="1"/>
</dbReference>
<reference evidence="2 3" key="1">
    <citation type="submission" date="2019-03" db="EMBL/GenBank/DDBJ databases">
        <title>Genomic Encyclopedia of Type Strains, Phase III (KMG-III): the genomes of soil and plant-associated and newly described type strains.</title>
        <authorList>
            <person name="Whitman W."/>
        </authorList>
    </citation>
    <scope>NUCLEOTIDE SEQUENCE [LARGE SCALE GENOMIC DNA]</scope>
    <source>
        <strain evidence="2 3">VKM Ac-2575</strain>
    </source>
</reference>
<sequence>MAESKATKATKTVKAAKAKAKTPAIELEVGERTVRISNPDRVYFPARGETKLDLVNYYLSVGDGIVRALRERPCMLHRFPEGVAGEKVHQKRLPHGAPPWMETVRVHFPRYNRTADELCVTELAHVAWAVQMSTVEFHPWNSRRADTEKPDEWRIDLDPMPDCPFDRVRRVAHVAREVLDDLGATGYPKTSGGSGIHIYVRIEPEYGFSDVRRAALAFAREVERRAPEDVTTTWWRKDRDPSKVFVDFNQNARDHTIASAYSVRGNPEGTVSTPIHWDEVDTVDPKAFTIATVPARFAELGDLHATIDDSAYSLDTLIEWAERDEREGAEVPPPPEE</sequence>
<dbReference type="GO" id="GO:0016874">
    <property type="term" value="F:ligase activity"/>
    <property type="evidence" value="ECO:0007669"/>
    <property type="project" value="UniProtKB-KW"/>
</dbReference>